<feature type="domain" description="SRP54-type proteins GTP-binding" evidence="10">
    <location>
        <begin position="278"/>
        <end position="291"/>
    </location>
</feature>
<comment type="function">
    <text evidence="9">Involved in targeting and insertion of nascent membrane proteins into the cytoplasmic membrane. Acts as a receptor for the complex formed by the signal recognition particle (SRP) and the ribosome-nascent chain (RNC).</text>
</comment>
<dbReference type="EC" id="3.6.5.4" evidence="9"/>
<comment type="subunit">
    <text evidence="9">Part of the signal recognition particle protein translocation system, which is composed of SRP and FtsY.</text>
</comment>
<evidence type="ECO:0000256" key="1">
    <source>
        <dbReference type="ARBA" id="ARBA00022475"/>
    </source>
</evidence>
<evidence type="ECO:0000313" key="11">
    <source>
        <dbReference type="EMBL" id="CUS37161.1"/>
    </source>
</evidence>
<dbReference type="GO" id="GO:0005525">
    <property type="term" value="F:GTP binding"/>
    <property type="evidence" value="ECO:0007669"/>
    <property type="project" value="UniProtKB-UniRule"/>
</dbReference>
<dbReference type="RefSeq" id="WP_217490746.1">
    <property type="nucleotide sequence ID" value="NZ_CZPZ01000023.1"/>
</dbReference>
<dbReference type="AlphaFoldDB" id="A0A0S4LJR9"/>
<dbReference type="GO" id="GO:0005047">
    <property type="term" value="F:signal recognition particle binding"/>
    <property type="evidence" value="ECO:0007669"/>
    <property type="project" value="TreeGrafter"/>
</dbReference>
<keyword evidence="6 9" id="KW-0472">Membrane</keyword>
<dbReference type="NCBIfam" id="TIGR00064">
    <property type="entry name" value="ftsY"/>
    <property type="match status" value="1"/>
</dbReference>
<evidence type="ECO:0000256" key="5">
    <source>
        <dbReference type="ARBA" id="ARBA00023134"/>
    </source>
</evidence>
<evidence type="ECO:0000256" key="3">
    <source>
        <dbReference type="ARBA" id="ARBA00022741"/>
    </source>
</evidence>
<dbReference type="InterPro" id="IPR036225">
    <property type="entry name" value="SRP/SRP_N"/>
</dbReference>
<sequence length="311" mass="33288">MGWFQRLNEGLGRTRHVVQQSLDRFLGRAPDEELLEDLEAALLAADLGARAVDRLIRQVREETRGADAKTSEGVQNVLSRSLYNILKTVSGPTIDQLVTEGPKPFVTLVVGVNGVGKTTTIAKIAQRMTQGGRRPLLVAGDTFRAAAIDQLQVWGDRVGVEVIRQRHGADPAAVAFDGIVAAKARTVDMVLVDTAGRLHTKSNLMDELRKVKRVIGQELPGAPHEVLLVLDATVGQNALAQARQFHEAVGVTGLALTKLDGTARGGIVVAIAEELKRPLRLIGVGEGADDLQDFNAEAFVAALFGQPTSPP</sequence>
<evidence type="ECO:0000259" key="10">
    <source>
        <dbReference type="PROSITE" id="PS00300"/>
    </source>
</evidence>
<dbReference type="PANTHER" id="PTHR43134:SF1">
    <property type="entry name" value="SIGNAL RECOGNITION PARTICLE RECEPTOR SUBUNIT ALPHA"/>
    <property type="match status" value="1"/>
</dbReference>
<dbReference type="PANTHER" id="PTHR43134">
    <property type="entry name" value="SIGNAL RECOGNITION PARTICLE RECEPTOR SUBUNIT ALPHA"/>
    <property type="match status" value="1"/>
</dbReference>
<dbReference type="InterPro" id="IPR013822">
    <property type="entry name" value="Signal_recog_particl_SRP54_hlx"/>
</dbReference>
<feature type="binding site" evidence="9">
    <location>
        <begin position="257"/>
        <end position="260"/>
    </location>
    <ligand>
        <name>GTP</name>
        <dbReference type="ChEBI" id="CHEBI:37565"/>
    </ligand>
</feature>
<evidence type="ECO:0000256" key="8">
    <source>
        <dbReference type="ARBA" id="ARBA00048027"/>
    </source>
</evidence>
<keyword evidence="12" id="KW-1185">Reference proteome</keyword>
<dbReference type="EMBL" id="CZPZ01000023">
    <property type="protein sequence ID" value="CUS37161.1"/>
    <property type="molecule type" value="Genomic_DNA"/>
</dbReference>
<protein>
    <recommendedName>
        <fullName evidence="9">Signal recognition particle receptor FtsY</fullName>
        <shortName evidence="9">SRP receptor</shortName>
        <ecNumber evidence="9">3.6.5.4</ecNumber>
    </recommendedName>
</protein>
<dbReference type="STRING" id="1742973.COMA2_30106"/>
<keyword evidence="2 9" id="KW-0963">Cytoplasm</keyword>
<evidence type="ECO:0000256" key="4">
    <source>
        <dbReference type="ARBA" id="ARBA00022801"/>
    </source>
</evidence>
<dbReference type="InterPro" id="IPR004390">
    <property type="entry name" value="SR_rcpt_FtsY"/>
</dbReference>
<dbReference type="Gene3D" id="3.40.50.300">
    <property type="entry name" value="P-loop containing nucleotide triphosphate hydrolases"/>
    <property type="match status" value="1"/>
</dbReference>
<keyword evidence="5 9" id="KW-0342">GTP-binding</keyword>
<dbReference type="SMART" id="SM00382">
    <property type="entry name" value="AAA"/>
    <property type="match status" value="1"/>
</dbReference>
<feature type="binding site" evidence="9">
    <location>
        <begin position="193"/>
        <end position="197"/>
    </location>
    <ligand>
        <name>GTP</name>
        <dbReference type="ChEBI" id="CHEBI:37565"/>
    </ligand>
</feature>
<dbReference type="GO" id="GO:0003924">
    <property type="term" value="F:GTPase activity"/>
    <property type="evidence" value="ECO:0007669"/>
    <property type="project" value="UniProtKB-UniRule"/>
</dbReference>
<evidence type="ECO:0000256" key="7">
    <source>
        <dbReference type="ARBA" id="ARBA00023170"/>
    </source>
</evidence>
<accession>A0A0S4LJR9</accession>
<dbReference type="InterPro" id="IPR027417">
    <property type="entry name" value="P-loop_NTPase"/>
</dbReference>
<dbReference type="InterPro" id="IPR000897">
    <property type="entry name" value="SRP54_GTPase_dom"/>
</dbReference>
<dbReference type="Gene3D" id="1.20.120.140">
    <property type="entry name" value="Signal recognition particle SRP54, nucleotide-binding domain"/>
    <property type="match status" value="1"/>
</dbReference>
<evidence type="ECO:0000256" key="2">
    <source>
        <dbReference type="ARBA" id="ARBA00022490"/>
    </source>
</evidence>
<dbReference type="GO" id="GO:0006614">
    <property type="term" value="P:SRP-dependent cotranslational protein targeting to membrane"/>
    <property type="evidence" value="ECO:0007669"/>
    <property type="project" value="InterPro"/>
</dbReference>
<organism evidence="11 12">
    <name type="scientific">Candidatus Nitrospira nitrificans</name>
    <dbReference type="NCBI Taxonomy" id="1742973"/>
    <lineage>
        <taxon>Bacteria</taxon>
        <taxon>Pseudomonadati</taxon>
        <taxon>Nitrospirota</taxon>
        <taxon>Nitrospiria</taxon>
        <taxon>Nitrospirales</taxon>
        <taxon>Nitrospiraceae</taxon>
        <taxon>Nitrospira</taxon>
    </lineage>
</organism>
<keyword evidence="4 9" id="KW-0378">Hydrolase</keyword>
<dbReference type="Pfam" id="PF02881">
    <property type="entry name" value="SRP54_N"/>
    <property type="match status" value="1"/>
</dbReference>
<comment type="subcellular location">
    <subcellularLocation>
        <location evidence="9">Cell membrane</location>
        <topology evidence="9">Peripheral membrane protein</topology>
        <orientation evidence="9">Cytoplasmic side</orientation>
    </subcellularLocation>
    <subcellularLocation>
        <location evidence="9">Cytoplasm</location>
    </subcellularLocation>
</comment>
<dbReference type="InterPro" id="IPR042101">
    <property type="entry name" value="SRP54_N_sf"/>
</dbReference>
<evidence type="ECO:0000313" key="12">
    <source>
        <dbReference type="Proteomes" id="UP000198736"/>
    </source>
</evidence>
<dbReference type="FunFam" id="3.40.50.300:FF:000053">
    <property type="entry name" value="Signal recognition particle receptor FtsY"/>
    <property type="match status" value="1"/>
</dbReference>
<keyword evidence="7 9" id="KW-0675">Receptor</keyword>
<reference evidence="12" key="1">
    <citation type="submission" date="2015-10" db="EMBL/GenBank/DDBJ databases">
        <authorList>
            <person name="Luecker S."/>
            <person name="Luecker S."/>
        </authorList>
    </citation>
    <scope>NUCLEOTIDE SEQUENCE [LARGE SCALE GENOMIC DNA]</scope>
</reference>
<feature type="binding site" evidence="9">
    <location>
        <begin position="111"/>
        <end position="118"/>
    </location>
    <ligand>
        <name>GTP</name>
        <dbReference type="ChEBI" id="CHEBI:37565"/>
    </ligand>
</feature>
<name>A0A0S4LJR9_9BACT</name>
<keyword evidence="1 9" id="KW-1003">Cell membrane</keyword>
<dbReference type="GO" id="GO:0005886">
    <property type="term" value="C:plasma membrane"/>
    <property type="evidence" value="ECO:0007669"/>
    <property type="project" value="UniProtKB-SubCell"/>
</dbReference>
<dbReference type="SMART" id="SM00962">
    <property type="entry name" value="SRP54"/>
    <property type="match status" value="1"/>
</dbReference>
<dbReference type="PROSITE" id="PS00300">
    <property type="entry name" value="SRP54"/>
    <property type="match status" value="1"/>
</dbReference>
<dbReference type="SUPFAM" id="SSF52540">
    <property type="entry name" value="P-loop containing nucleoside triphosphate hydrolases"/>
    <property type="match status" value="1"/>
</dbReference>
<dbReference type="SMART" id="SM00963">
    <property type="entry name" value="SRP54_N"/>
    <property type="match status" value="1"/>
</dbReference>
<keyword evidence="3 9" id="KW-0547">Nucleotide-binding</keyword>
<dbReference type="HAMAP" id="MF_00920">
    <property type="entry name" value="FtsY"/>
    <property type="match status" value="1"/>
</dbReference>
<dbReference type="SUPFAM" id="SSF47364">
    <property type="entry name" value="Domain of the SRP/SRP receptor G-proteins"/>
    <property type="match status" value="1"/>
</dbReference>
<proteinExistence type="inferred from homology"/>
<dbReference type="Pfam" id="PF00448">
    <property type="entry name" value="SRP54"/>
    <property type="match status" value="1"/>
</dbReference>
<dbReference type="Proteomes" id="UP000198736">
    <property type="component" value="Unassembled WGS sequence"/>
</dbReference>
<dbReference type="CDD" id="cd17874">
    <property type="entry name" value="FtsY"/>
    <property type="match status" value="1"/>
</dbReference>
<comment type="catalytic activity">
    <reaction evidence="8 9">
        <text>GTP + H2O = GDP + phosphate + H(+)</text>
        <dbReference type="Rhea" id="RHEA:19669"/>
        <dbReference type="ChEBI" id="CHEBI:15377"/>
        <dbReference type="ChEBI" id="CHEBI:15378"/>
        <dbReference type="ChEBI" id="CHEBI:37565"/>
        <dbReference type="ChEBI" id="CHEBI:43474"/>
        <dbReference type="ChEBI" id="CHEBI:58189"/>
        <dbReference type="EC" id="3.6.5.4"/>
    </reaction>
</comment>
<evidence type="ECO:0000256" key="6">
    <source>
        <dbReference type="ARBA" id="ARBA00023136"/>
    </source>
</evidence>
<dbReference type="InterPro" id="IPR003593">
    <property type="entry name" value="AAA+_ATPase"/>
</dbReference>
<evidence type="ECO:0000256" key="9">
    <source>
        <dbReference type="HAMAP-Rule" id="MF_00920"/>
    </source>
</evidence>
<gene>
    <name evidence="9 11" type="primary">ftsY</name>
    <name evidence="11" type="ORF">COMA2_30106</name>
</gene>
<comment type="similarity">
    <text evidence="9">Belongs to the GTP-binding SRP family. FtsY subfamily.</text>
</comment>
<dbReference type="GO" id="GO:0005737">
    <property type="term" value="C:cytoplasm"/>
    <property type="evidence" value="ECO:0007669"/>
    <property type="project" value="UniProtKB-SubCell"/>
</dbReference>